<dbReference type="PANTHER" id="PTHR21237:SF23">
    <property type="entry name" value="GRPE PROTEIN HOMOLOG, MITOCHONDRIAL"/>
    <property type="match status" value="1"/>
</dbReference>
<dbReference type="GO" id="GO:0051082">
    <property type="term" value="F:unfolded protein binding"/>
    <property type="evidence" value="ECO:0007669"/>
    <property type="project" value="TreeGrafter"/>
</dbReference>
<comment type="subcellular location">
    <subcellularLocation>
        <location evidence="3">Cytoplasm</location>
    </subcellularLocation>
</comment>
<dbReference type="Gene3D" id="2.30.22.10">
    <property type="entry name" value="Head domain of nucleotide exchange factor GrpE"/>
    <property type="match status" value="1"/>
</dbReference>
<dbReference type="InterPro" id="IPR000740">
    <property type="entry name" value="GrpE"/>
</dbReference>
<dbReference type="GO" id="GO:0006457">
    <property type="term" value="P:protein folding"/>
    <property type="evidence" value="ECO:0007669"/>
    <property type="project" value="InterPro"/>
</dbReference>
<keyword evidence="8" id="KW-1185">Reference proteome</keyword>
<dbReference type="PROSITE" id="PS01071">
    <property type="entry name" value="GRPE"/>
    <property type="match status" value="1"/>
</dbReference>
<dbReference type="SUPFAM" id="SSF58014">
    <property type="entry name" value="Coiled-coil domain of nucleotide exchange factor GrpE"/>
    <property type="match status" value="1"/>
</dbReference>
<dbReference type="Gene3D" id="3.90.20.20">
    <property type="match status" value="1"/>
</dbReference>
<reference evidence="7 8" key="1">
    <citation type="submission" date="2019-08" db="EMBL/GenBank/DDBJ databases">
        <title>In-depth cultivation of the pig gut microbiome towards novel bacterial diversity and tailored functional studies.</title>
        <authorList>
            <person name="Wylensek D."/>
            <person name="Hitch T.C.A."/>
            <person name="Clavel T."/>
        </authorList>
    </citation>
    <scope>NUCLEOTIDE SEQUENCE [LARGE SCALE GENOMIC DNA]</scope>
    <source>
        <strain evidence="7 8">SM-530-WT-4B</strain>
    </source>
</reference>
<keyword evidence="3 4" id="KW-0346">Stress response</keyword>
<dbReference type="RefSeq" id="WP_154529611.1">
    <property type="nucleotide sequence ID" value="NZ_VUNH01000013.1"/>
</dbReference>
<dbReference type="InterPro" id="IPR013805">
    <property type="entry name" value="GrpE_CC"/>
</dbReference>
<evidence type="ECO:0000256" key="4">
    <source>
        <dbReference type="RuleBase" id="RU000639"/>
    </source>
</evidence>
<dbReference type="AlphaFoldDB" id="A0A6L5YEJ9"/>
<comment type="function">
    <text evidence="3 4">Participates actively in the response to hyperosmotic and heat shock by preventing the aggregation of stress-denatured proteins, in association with DnaK and GrpE. It is the nucleotide exchange factor for DnaK and may function as a thermosensor. Unfolded proteins bind initially to DnaJ; upon interaction with the DnaJ-bound protein, DnaK hydrolyzes its bound ATP, resulting in the formation of a stable complex. GrpE releases ADP from DnaK; ATP binding to DnaK triggers the release of the substrate protein, thus completing the reaction cycle. Several rounds of ATP-dependent interactions between DnaJ, DnaK and GrpE are required for fully efficient folding.</text>
</comment>
<dbReference type="GO" id="GO:0051087">
    <property type="term" value="F:protein-folding chaperone binding"/>
    <property type="evidence" value="ECO:0007669"/>
    <property type="project" value="InterPro"/>
</dbReference>
<evidence type="ECO:0000313" key="8">
    <source>
        <dbReference type="Proteomes" id="UP000473699"/>
    </source>
</evidence>
<comment type="similarity">
    <text evidence="1 3 5">Belongs to the GrpE family.</text>
</comment>
<accession>A0A6L5YEJ9</accession>
<keyword evidence="2 3" id="KW-0143">Chaperone</keyword>
<comment type="subunit">
    <text evidence="3">Homodimer.</text>
</comment>
<dbReference type="InterPro" id="IPR009012">
    <property type="entry name" value="GrpE_head"/>
</dbReference>
<dbReference type="SUPFAM" id="SSF51064">
    <property type="entry name" value="Head domain of nucleotide exchange factor GrpE"/>
    <property type="match status" value="1"/>
</dbReference>
<dbReference type="GO" id="GO:0042803">
    <property type="term" value="F:protein homodimerization activity"/>
    <property type="evidence" value="ECO:0007669"/>
    <property type="project" value="InterPro"/>
</dbReference>
<organism evidence="7 8">
    <name type="scientific">Pyramidobacter porci</name>
    <dbReference type="NCBI Taxonomy" id="2605789"/>
    <lineage>
        <taxon>Bacteria</taxon>
        <taxon>Thermotogati</taxon>
        <taxon>Synergistota</taxon>
        <taxon>Synergistia</taxon>
        <taxon>Synergistales</taxon>
        <taxon>Dethiosulfovibrionaceae</taxon>
        <taxon>Pyramidobacter</taxon>
    </lineage>
</organism>
<evidence type="ECO:0000256" key="5">
    <source>
        <dbReference type="RuleBase" id="RU004478"/>
    </source>
</evidence>
<proteinExistence type="inferred from homology"/>
<dbReference type="GO" id="GO:0005737">
    <property type="term" value="C:cytoplasm"/>
    <property type="evidence" value="ECO:0007669"/>
    <property type="project" value="UniProtKB-SubCell"/>
</dbReference>
<dbReference type="PANTHER" id="PTHR21237">
    <property type="entry name" value="GRPE PROTEIN"/>
    <property type="match status" value="1"/>
</dbReference>
<evidence type="ECO:0000256" key="2">
    <source>
        <dbReference type="ARBA" id="ARBA00023186"/>
    </source>
</evidence>
<keyword evidence="3" id="KW-0963">Cytoplasm</keyword>
<name>A0A6L5YEJ9_9BACT</name>
<dbReference type="HAMAP" id="MF_01151">
    <property type="entry name" value="GrpE"/>
    <property type="match status" value="1"/>
</dbReference>
<sequence>MEDDLKKTTAETPAAEECPENQSAPEAETPADETQRKIDELTAQYQQMRELAARAQADGINYRNWAEREMKRLKAYGSERAVLAMLPVFDNLERALGSAESDPASIKEGVRMVRQQFADALKDLGVTELDPAGKPFSPAEHDAMGMVPVDDKAQDGLVHTVVRKGFQMAEKVIRPALVMVGRYAENEPEGNGEQQ</sequence>
<evidence type="ECO:0000256" key="1">
    <source>
        <dbReference type="ARBA" id="ARBA00009054"/>
    </source>
</evidence>
<feature type="region of interest" description="Disordered" evidence="6">
    <location>
        <begin position="1"/>
        <end position="36"/>
    </location>
</feature>
<dbReference type="CDD" id="cd00446">
    <property type="entry name" value="GrpE"/>
    <property type="match status" value="1"/>
</dbReference>
<protein>
    <recommendedName>
        <fullName evidence="3 4">Protein GrpE</fullName>
    </recommendedName>
    <alternativeName>
        <fullName evidence="3">HSP-70 cofactor</fullName>
    </alternativeName>
</protein>
<comment type="caution">
    <text evidence="7">The sequence shown here is derived from an EMBL/GenBank/DDBJ whole genome shotgun (WGS) entry which is preliminary data.</text>
</comment>
<evidence type="ECO:0000256" key="3">
    <source>
        <dbReference type="HAMAP-Rule" id="MF_01151"/>
    </source>
</evidence>
<dbReference type="Pfam" id="PF01025">
    <property type="entry name" value="GrpE"/>
    <property type="match status" value="1"/>
</dbReference>
<dbReference type="Proteomes" id="UP000473699">
    <property type="component" value="Unassembled WGS sequence"/>
</dbReference>
<gene>
    <name evidence="3" type="primary">grpE</name>
    <name evidence="7" type="ORF">FYJ74_10910</name>
</gene>
<dbReference type="EMBL" id="VUNH01000013">
    <property type="protein sequence ID" value="MST56535.1"/>
    <property type="molecule type" value="Genomic_DNA"/>
</dbReference>
<dbReference type="PRINTS" id="PR00773">
    <property type="entry name" value="GRPEPROTEIN"/>
</dbReference>
<evidence type="ECO:0000313" key="7">
    <source>
        <dbReference type="EMBL" id="MST56535.1"/>
    </source>
</evidence>
<dbReference type="GO" id="GO:0000774">
    <property type="term" value="F:adenyl-nucleotide exchange factor activity"/>
    <property type="evidence" value="ECO:0007669"/>
    <property type="project" value="InterPro"/>
</dbReference>
<evidence type="ECO:0000256" key="6">
    <source>
        <dbReference type="SAM" id="MobiDB-lite"/>
    </source>
</evidence>